<dbReference type="AlphaFoldDB" id="A0A3P7MCE2"/>
<dbReference type="PANTHER" id="PTHR12978:SF0">
    <property type="entry name" value="M7GPPPX DIPHOSPHATASE"/>
    <property type="match status" value="1"/>
</dbReference>
<evidence type="ECO:0000256" key="1">
    <source>
        <dbReference type="ARBA" id="ARBA00010208"/>
    </source>
</evidence>
<evidence type="ECO:0000313" key="7">
    <source>
        <dbReference type="EMBL" id="VDN15591.1"/>
    </source>
</evidence>
<dbReference type="Proteomes" id="UP000281553">
    <property type="component" value="Unassembled WGS sequence"/>
</dbReference>
<dbReference type="GO" id="GO:0000340">
    <property type="term" value="F:RNA 7-methylguanosine cap binding"/>
    <property type="evidence" value="ECO:0007669"/>
    <property type="project" value="TreeGrafter"/>
</dbReference>
<evidence type="ECO:0000256" key="3">
    <source>
        <dbReference type="ARBA" id="ARBA00015636"/>
    </source>
</evidence>
<dbReference type="SUPFAM" id="SSF54197">
    <property type="entry name" value="HIT-like"/>
    <property type="match status" value="1"/>
</dbReference>
<dbReference type="GO" id="GO:0005634">
    <property type="term" value="C:nucleus"/>
    <property type="evidence" value="ECO:0007669"/>
    <property type="project" value="TreeGrafter"/>
</dbReference>
<comment type="catalytic activity">
    <reaction evidence="6">
        <text>a 5'-end (N(7)-methyl 5'-triphosphoguanosine)-ribonucleoside in mRNA + H2O = N(7)-methyl-GMP + a 5'-end diphospho-ribonucleoside in mRNA + 2 H(+)</text>
        <dbReference type="Rhea" id="RHEA:65388"/>
        <dbReference type="Rhea" id="RHEA-COMP:17165"/>
        <dbReference type="Rhea" id="RHEA-COMP:17167"/>
        <dbReference type="ChEBI" id="CHEBI:15377"/>
        <dbReference type="ChEBI" id="CHEBI:15378"/>
        <dbReference type="ChEBI" id="CHEBI:58285"/>
        <dbReference type="ChEBI" id="CHEBI:156461"/>
        <dbReference type="ChEBI" id="CHEBI:167616"/>
        <dbReference type="EC" id="3.6.1.59"/>
    </reaction>
</comment>
<dbReference type="GO" id="GO:0140932">
    <property type="term" value="F:5'-(N(7)-methyl 5'-triphosphoguanosine)-[mRNA] diphosphatase activity"/>
    <property type="evidence" value="ECO:0007669"/>
    <property type="project" value="UniProtKB-EC"/>
</dbReference>
<dbReference type="GO" id="GO:0000932">
    <property type="term" value="C:P-body"/>
    <property type="evidence" value="ECO:0007669"/>
    <property type="project" value="TreeGrafter"/>
</dbReference>
<evidence type="ECO:0000256" key="5">
    <source>
        <dbReference type="ARBA" id="ARBA00030609"/>
    </source>
</evidence>
<dbReference type="PANTHER" id="PTHR12978">
    <property type="entry name" value="HISTIDINE TRIAD HIT PROTEIN MEMBER"/>
    <property type="match status" value="1"/>
</dbReference>
<organism evidence="7 8">
    <name type="scientific">Dibothriocephalus latus</name>
    <name type="common">Fish tapeworm</name>
    <name type="synonym">Diphyllobothrium latum</name>
    <dbReference type="NCBI Taxonomy" id="60516"/>
    <lineage>
        <taxon>Eukaryota</taxon>
        <taxon>Metazoa</taxon>
        <taxon>Spiralia</taxon>
        <taxon>Lophotrochozoa</taxon>
        <taxon>Platyhelminthes</taxon>
        <taxon>Cestoda</taxon>
        <taxon>Eucestoda</taxon>
        <taxon>Diphyllobothriidea</taxon>
        <taxon>Diphyllobothriidae</taxon>
        <taxon>Dibothriocephalus</taxon>
    </lineage>
</organism>
<dbReference type="Pfam" id="PF11969">
    <property type="entry name" value="DcpS_C"/>
    <property type="match status" value="1"/>
</dbReference>
<name>A0A3P7MCE2_DIBLA</name>
<dbReference type="Pfam" id="PF05652">
    <property type="entry name" value="DcpS"/>
    <property type="match status" value="1"/>
</dbReference>
<dbReference type="SUPFAM" id="SSF102860">
    <property type="entry name" value="mRNA decapping enzyme DcpS N-terminal domain"/>
    <property type="match status" value="1"/>
</dbReference>
<evidence type="ECO:0000313" key="8">
    <source>
        <dbReference type="Proteomes" id="UP000281553"/>
    </source>
</evidence>
<comment type="similarity">
    <text evidence="1">Belongs to the HIT family.</text>
</comment>
<dbReference type="InterPro" id="IPR008594">
    <property type="entry name" value="DcpS/DCS2"/>
</dbReference>
<dbReference type="EC" id="3.6.1.59" evidence="2"/>
<evidence type="ECO:0000256" key="2">
    <source>
        <dbReference type="ARBA" id="ARBA00012520"/>
    </source>
</evidence>
<protein>
    <recommendedName>
        <fullName evidence="3">m7GpppX diphosphatase</fullName>
        <ecNumber evidence="2">3.6.1.59</ecNumber>
    </recommendedName>
    <alternativeName>
        <fullName evidence="5">Decapping scavenger enzyme</fullName>
    </alternativeName>
    <alternativeName>
        <fullName evidence="4">Scavenger mRNA-decapping enzyme DcpS</fullName>
    </alternativeName>
</protein>
<dbReference type="InterPro" id="IPR011145">
    <property type="entry name" value="Scavenger_mRNA_decap_enz_N"/>
</dbReference>
<dbReference type="OrthoDB" id="10264956at2759"/>
<accession>A0A3P7MCE2</accession>
<dbReference type="Gene3D" id="3.30.428.10">
    <property type="entry name" value="HIT-like"/>
    <property type="match status" value="2"/>
</dbReference>
<gene>
    <name evidence="7" type="ORF">DILT_LOCUS11422</name>
</gene>
<proteinExistence type="inferred from homology"/>
<dbReference type="EMBL" id="UYRU01063010">
    <property type="protein sequence ID" value="VDN15591.1"/>
    <property type="molecule type" value="Genomic_DNA"/>
</dbReference>
<dbReference type="Gene3D" id="3.30.200.40">
    <property type="entry name" value="Scavenger mRNA decapping enzyme, N-terminal domain"/>
    <property type="match status" value="1"/>
</dbReference>
<dbReference type="InterPro" id="IPR036265">
    <property type="entry name" value="HIT-like_sf"/>
</dbReference>
<dbReference type="GO" id="GO:0000290">
    <property type="term" value="P:deadenylation-dependent decapping of nuclear-transcribed mRNA"/>
    <property type="evidence" value="ECO:0007669"/>
    <property type="project" value="InterPro"/>
</dbReference>
<sequence length="321" mass="35802">MVGGDSSSNKVEDCSETCSYKPANMQIVRILLNDQLGKLICLHTKFNDSPDQDAIVLLQKTPFPNDVQALCEARLGLPFSEDKKQKVEGKAHKGSEESLVFPEWKAGRVTDNDIYHRRLVQAGLEDLNTLNMTVIHPAGPQHFVKYTASGRRLVLETPKIYSEVVLPFLAAKPGDLAWVDNLLNGTAEVDKVLFTDPDESLGFTLAVDFRWDGRHSSDSIAENRAAVTSASLSEDQIFAYFHYPPTFYRLHMHFAHVDCAPDGGTQTGKAYLAEDVIANLEQDGEFYARRTMPIFLRENQPLLAEIRKATSMTATSPENKQ</sequence>
<evidence type="ECO:0000256" key="6">
    <source>
        <dbReference type="ARBA" id="ARBA00048222"/>
    </source>
</evidence>
<reference evidence="7 8" key="1">
    <citation type="submission" date="2018-11" db="EMBL/GenBank/DDBJ databases">
        <authorList>
            <consortium name="Pathogen Informatics"/>
        </authorList>
    </citation>
    <scope>NUCLEOTIDE SEQUENCE [LARGE SCALE GENOMIC DNA]</scope>
</reference>
<evidence type="ECO:0000256" key="4">
    <source>
        <dbReference type="ARBA" id="ARBA00029885"/>
    </source>
</evidence>
<keyword evidence="8" id="KW-1185">Reference proteome</keyword>